<dbReference type="InterPro" id="IPR001844">
    <property type="entry name" value="Cpn60/GroEL"/>
</dbReference>
<dbReference type="EMBL" id="JAGQLF010000028">
    <property type="protein sequence ID" value="MCA9386940.1"/>
    <property type="molecule type" value="Genomic_DNA"/>
</dbReference>
<organism evidence="6 7">
    <name type="scientific">Candidatus Dojkabacteria bacterium</name>
    <dbReference type="NCBI Taxonomy" id="2099670"/>
    <lineage>
        <taxon>Bacteria</taxon>
        <taxon>Candidatus Dojkabacteria</taxon>
    </lineage>
</organism>
<dbReference type="PANTHER" id="PTHR45633">
    <property type="entry name" value="60 KDA HEAT SHOCK PROTEIN, MITOCHONDRIAL"/>
    <property type="match status" value="1"/>
</dbReference>
<dbReference type="InterPro" id="IPR027413">
    <property type="entry name" value="GROEL-like_equatorial_sf"/>
</dbReference>
<evidence type="ECO:0000256" key="1">
    <source>
        <dbReference type="ARBA" id="ARBA00006607"/>
    </source>
</evidence>
<dbReference type="Gene3D" id="3.50.7.10">
    <property type="entry name" value="GroEL"/>
    <property type="match status" value="1"/>
</dbReference>
<protein>
    <submittedName>
        <fullName evidence="6">Uncharacterized protein</fullName>
    </submittedName>
</protein>
<gene>
    <name evidence="6" type="ORF">KC669_02810</name>
</gene>
<dbReference type="Gene3D" id="1.10.560.10">
    <property type="entry name" value="GroEL-like equatorial domain"/>
    <property type="match status" value="1"/>
</dbReference>
<dbReference type="SUPFAM" id="SSF48592">
    <property type="entry name" value="GroEL equatorial domain-like"/>
    <property type="match status" value="1"/>
</dbReference>
<dbReference type="InterPro" id="IPR027410">
    <property type="entry name" value="TCP-1-like_intermed_sf"/>
</dbReference>
<dbReference type="GO" id="GO:0140662">
    <property type="term" value="F:ATP-dependent protein folding chaperone"/>
    <property type="evidence" value="ECO:0007669"/>
    <property type="project" value="InterPro"/>
</dbReference>
<proteinExistence type="inferred from homology"/>
<comment type="similarity">
    <text evidence="1">Belongs to the chaperonin (HSP60) family.</text>
</comment>
<accession>A0A955LB47</accession>
<evidence type="ECO:0000256" key="3">
    <source>
        <dbReference type="ARBA" id="ARBA00022741"/>
    </source>
</evidence>
<evidence type="ECO:0000313" key="7">
    <source>
        <dbReference type="Proteomes" id="UP000714915"/>
    </source>
</evidence>
<evidence type="ECO:0000256" key="4">
    <source>
        <dbReference type="ARBA" id="ARBA00022840"/>
    </source>
</evidence>
<reference evidence="6" key="2">
    <citation type="journal article" date="2021" name="Microbiome">
        <title>Successional dynamics and alternative stable states in a saline activated sludge microbial community over 9 years.</title>
        <authorList>
            <person name="Wang Y."/>
            <person name="Ye J."/>
            <person name="Ju F."/>
            <person name="Liu L."/>
            <person name="Boyd J.A."/>
            <person name="Deng Y."/>
            <person name="Parks D.H."/>
            <person name="Jiang X."/>
            <person name="Yin X."/>
            <person name="Woodcroft B.J."/>
            <person name="Tyson G.W."/>
            <person name="Hugenholtz P."/>
            <person name="Polz M.F."/>
            <person name="Zhang T."/>
        </authorList>
    </citation>
    <scope>NUCLEOTIDE SEQUENCE</scope>
    <source>
        <strain evidence="6">HKST-UBA09</strain>
    </source>
</reference>
<evidence type="ECO:0000256" key="5">
    <source>
        <dbReference type="ARBA" id="ARBA00023186"/>
    </source>
</evidence>
<keyword evidence="3" id="KW-0547">Nucleotide-binding</keyword>
<dbReference type="Gene3D" id="3.30.260.10">
    <property type="entry name" value="TCP-1-like chaperonin intermediate domain"/>
    <property type="match status" value="1"/>
</dbReference>
<dbReference type="AlphaFoldDB" id="A0A955LB47"/>
<keyword evidence="5" id="KW-0143">Chaperone</keyword>
<evidence type="ECO:0000313" key="6">
    <source>
        <dbReference type="EMBL" id="MCA9386940.1"/>
    </source>
</evidence>
<dbReference type="InterPro" id="IPR027409">
    <property type="entry name" value="GroEL-like_apical_dom_sf"/>
</dbReference>
<dbReference type="PRINTS" id="PR00304">
    <property type="entry name" value="TCOMPLEXTCP1"/>
</dbReference>
<name>A0A955LB47_9BACT</name>
<dbReference type="GO" id="GO:0005524">
    <property type="term" value="F:ATP binding"/>
    <property type="evidence" value="ECO:0007669"/>
    <property type="project" value="UniProtKB-KW"/>
</dbReference>
<sequence>QDKYDESDYLNRIYKLKGATAIIYAGGKTPEAMKEEYDRLEDAIGAAKTAVVSGFVEGGGLLLTKIALSTKLHPAVKNSILCPMKQILTNANINAVNIDLENPLGYNVNTNMYENFIESGVIDPTNVLIVSLQNAFMNMKLLINTSSAIYNDMEYGSKNMI</sequence>
<comment type="caution">
    <text evidence="6">The sequence shown here is derived from an EMBL/GenBank/DDBJ whole genome shotgun (WGS) entry which is preliminary data.</text>
</comment>
<keyword evidence="4" id="KW-0067">ATP-binding</keyword>
<dbReference type="InterPro" id="IPR017998">
    <property type="entry name" value="Chaperone_TCP-1"/>
</dbReference>
<comment type="similarity">
    <text evidence="2">Belongs to the TCP-1 chaperonin family.</text>
</comment>
<reference evidence="6" key="1">
    <citation type="submission" date="2020-04" db="EMBL/GenBank/DDBJ databases">
        <authorList>
            <person name="Zhang T."/>
        </authorList>
    </citation>
    <scope>NUCLEOTIDE SEQUENCE</scope>
    <source>
        <strain evidence="6">HKST-UBA09</strain>
    </source>
</reference>
<feature type="non-terminal residue" evidence="6">
    <location>
        <position position="1"/>
    </location>
</feature>
<dbReference type="Proteomes" id="UP000714915">
    <property type="component" value="Unassembled WGS sequence"/>
</dbReference>
<dbReference type="GO" id="GO:0042026">
    <property type="term" value="P:protein refolding"/>
    <property type="evidence" value="ECO:0007669"/>
    <property type="project" value="InterPro"/>
</dbReference>
<evidence type="ECO:0000256" key="2">
    <source>
        <dbReference type="ARBA" id="ARBA00008020"/>
    </source>
</evidence>